<proteinExistence type="predicted"/>
<sequence>MSILASQPYIIVTRSIQVTQQRYIETEQHLHLYKDKVVAHEKSFYIQHVFDMSYKPLSNDSGFLYLHTNQGVFPYQVKSSPHSFIETFRKLNV</sequence>
<dbReference type="Proteomes" id="UP000809829">
    <property type="component" value="Unassembled WGS sequence"/>
</dbReference>
<evidence type="ECO:0008006" key="3">
    <source>
        <dbReference type="Google" id="ProtNLM"/>
    </source>
</evidence>
<evidence type="ECO:0000313" key="1">
    <source>
        <dbReference type="EMBL" id="MBM7703914.1"/>
    </source>
</evidence>
<comment type="caution">
    <text evidence="1">The sequence shown here is derived from an EMBL/GenBank/DDBJ whole genome shotgun (WGS) entry which is preliminary data.</text>
</comment>
<organism evidence="1 2">
    <name type="scientific">Priestia iocasae</name>
    <dbReference type="NCBI Taxonomy" id="2291674"/>
    <lineage>
        <taxon>Bacteria</taxon>
        <taxon>Bacillati</taxon>
        <taxon>Bacillota</taxon>
        <taxon>Bacilli</taxon>
        <taxon>Bacillales</taxon>
        <taxon>Bacillaceae</taxon>
        <taxon>Priestia</taxon>
    </lineage>
</organism>
<evidence type="ECO:0000313" key="2">
    <source>
        <dbReference type="Proteomes" id="UP000809829"/>
    </source>
</evidence>
<protein>
    <recommendedName>
        <fullName evidence="3">HTH LytTR-type domain-containing protein</fullName>
    </recommendedName>
</protein>
<reference evidence="1 2" key="1">
    <citation type="submission" date="2021-01" db="EMBL/GenBank/DDBJ databases">
        <title>Genomic Encyclopedia of Type Strains, Phase IV (KMG-IV): sequencing the most valuable type-strain genomes for metagenomic binning, comparative biology and taxonomic classification.</title>
        <authorList>
            <person name="Goeker M."/>
        </authorList>
    </citation>
    <scope>NUCLEOTIDE SEQUENCE [LARGE SCALE GENOMIC DNA]</scope>
    <source>
        <strain evidence="1 2">DSM 104297</strain>
    </source>
</reference>
<name>A0ABS2QWQ8_9BACI</name>
<dbReference type="EMBL" id="JAFBFC010000004">
    <property type="protein sequence ID" value="MBM7703914.1"/>
    <property type="molecule type" value="Genomic_DNA"/>
</dbReference>
<accession>A0ABS2QWQ8</accession>
<dbReference type="RefSeq" id="WP_205187907.1">
    <property type="nucleotide sequence ID" value="NZ_JAFBFC010000004.1"/>
</dbReference>
<keyword evidence="2" id="KW-1185">Reference proteome</keyword>
<gene>
    <name evidence="1" type="ORF">JOC83_002763</name>
</gene>